<organism evidence="14 15">
    <name type="scientific">Scleropages formosus</name>
    <name type="common">Asian bonytongue</name>
    <name type="synonym">Osteoglossum formosum</name>
    <dbReference type="NCBI Taxonomy" id="113540"/>
    <lineage>
        <taxon>Eukaryota</taxon>
        <taxon>Metazoa</taxon>
        <taxon>Chordata</taxon>
        <taxon>Craniata</taxon>
        <taxon>Vertebrata</taxon>
        <taxon>Euteleostomi</taxon>
        <taxon>Actinopterygii</taxon>
        <taxon>Neopterygii</taxon>
        <taxon>Teleostei</taxon>
        <taxon>Osteoglossocephala</taxon>
        <taxon>Osteoglossomorpha</taxon>
        <taxon>Osteoglossiformes</taxon>
        <taxon>Osteoglossidae</taxon>
        <taxon>Scleropages</taxon>
    </lineage>
</organism>
<feature type="domain" description="LIM zinc-binding" evidence="13">
    <location>
        <begin position="1118"/>
        <end position="1175"/>
    </location>
</feature>
<dbReference type="PROSITE" id="PS50023">
    <property type="entry name" value="LIM_DOMAIN_2"/>
    <property type="match status" value="4"/>
</dbReference>
<dbReference type="InterPro" id="IPR001904">
    <property type="entry name" value="Paxillin_Lim_dom4"/>
</dbReference>
<sequence>MDDLDALLADLESTTSHISKHPALLAEETPYSCPTGGKTGLEAPEPPPAEALNGTLPDPPDSRHSSQQSFASAQKGSRSRDSGSPPAAHIEEDHVYSFPNKQKSSEASGAMSSALGSNLSELDRLLLELNAVQQSTPSFPTTEEAPPPLPSCGTTHYVQENGCSPAVKTAPPPTEKAKRNGSRGIEDVRPSVESLLDELESSVPTPTPAPSAGPRELSDGHLDTPAEQQTRISASSATRELDELMACLSDFKPGSLGSLNSEPLPDQGANTPSLAFDPLPVPSGPSPGPSPGSAHQPTCDSPLTVPAVSLELLHIEEEGVDIDGSGPSRASVDLRPGLPVSPSLTSQHPTARELDSKTIVDVSPSMLSTRLESLVVFSDTSLSADHPKCGSVSAEPTSLPLNSSAPSSSMNVVTLSSREPSCLPVSSTTSSAAPAVPPVSDSAARSPAPSLISSSTSPPRLGQSPALQSSASSSKVSSPVCGPAAPSCAPPSPAATKSSTPPPIPTFTLPPGPAPAPTPEGRSESLEDALDKLLAMSFSGLESPAEPMVREPLQEVSEAPVLVVNRMDAQPDTYAGTGRAAGWLREMTAASASEKEIGQSDVSDWAEPWARGLCEGLDGTASPVTESSWTDDSPVSSPCPPGTPDAQLDLPRLQPSAVERVSASGHIKSVIRRTKETSNVHPMYREGHPRRKLGPIIFNKNSSQDRLIEELQGKLGIGRAERRPRRQDDWLTEGVIITSRPQRTREDGPGVEVDKIIIPPESPVPQRKVFPPPQFPPTRQSRSPVEEPKRPPPVKQAPPLVHQAPPPAPPPLPTPPAPPPQPPVPSPPQNPPSIGKPPNPQKHPTSTYIHRAVGTVSSIPVTPPLSSPVKPARPPSPKVLVSIGIQTEEDPLFPPMQIMAQGKVPGSPTGPPRPVNKLDNMLGSLQSDLNRLGVQTLAKGVCGACKKPIAGQVVTAMGRTWHPEHFVCTHCQEEIGSRNFFEREGLPYCEKDYHNLFSPRCFYCNGPILDKVVTALDRTWHPEHFFCAQCGAFFGPEGFHEKDGKAYCRKDYFDMFAPKCGGCARAILENYISALSSLWHPECFVCRECFTPFVNGSFFEHDGQPFCEAHYHERRGSLCSGCQKPITGRCITAMGKKFHPEHFVCAFCLKQLNKGTFKEQNEKPYCQSCFLKLFS</sequence>
<dbReference type="PANTHER" id="PTHR24216:SF11">
    <property type="entry name" value="PAXILLIN"/>
    <property type="match status" value="1"/>
</dbReference>
<feature type="region of interest" description="Disordered" evidence="12">
    <location>
        <begin position="250"/>
        <end position="305"/>
    </location>
</feature>
<feature type="compositionally biased region" description="Pro residues" evidence="12">
    <location>
        <begin position="804"/>
        <end position="841"/>
    </location>
</feature>
<dbReference type="FunFam" id="2.10.110.10:FF:000018">
    <property type="entry name" value="Paxillin isoform 1"/>
    <property type="match status" value="1"/>
</dbReference>
<feature type="region of interest" description="Disordered" evidence="12">
    <location>
        <begin position="716"/>
        <end position="846"/>
    </location>
</feature>
<dbReference type="AlphaFoldDB" id="A0A8C9WA71"/>
<dbReference type="OrthoDB" id="15567at2759"/>
<feature type="compositionally biased region" description="Basic and acidic residues" evidence="12">
    <location>
        <begin position="743"/>
        <end position="755"/>
    </location>
</feature>
<feature type="compositionally biased region" description="Polar residues" evidence="12">
    <location>
        <begin position="152"/>
        <end position="162"/>
    </location>
</feature>
<evidence type="ECO:0000313" key="14">
    <source>
        <dbReference type="Ensembl" id="ENSSFOP00015072570.1"/>
    </source>
</evidence>
<keyword evidence="9 11" id="KW-0440">LIM domain</keyword>
<dbReference type="FunFam" id="2.10.110.10:FF:000012">
    <property type="entry name" value="Paxillin isoform 1"/>
    <property type="match status" value="1"/>
</dbReference>
<dbReference type="Gene3D" id="2.10.110.10">
    <property type="entry name" value="Cysteine Rich Protein"/>
    <property type="match status" value="4"/>
</dbReference>
<dbReference type="CDD" id="cd09411">
    <property type="entry name" value="LIM4_Paxillin"/>
    <property type="match status" value="1"/>
</dbReference>
<feature type="compositionally biased region" description="Polar residues" evidence="12">
    <location>
        <begin position="410"/>
        <end position="419"/>
    </location>
</feature>
<keyword evidence="3" id="KW-0963">Cytoplasm</keyword>
<feature type="compositionally biased region" description="Basic and acidic residues" evidence="12">
    <location>
        <begin position="673"/>
        <end position="687"/>
    </location>
</feature>
<feature type="compositionally biased region" description="Pro residues" evidence="12">
    <location>
        <begin position="279"/>
        <end position="290"/>
    </location>
</feature>
<dbReference type="SMART" id="SM00132">
    <property type="entry name" value="LIM"/>
    <property type="match status" value="4"/>
</dbReference>
<dbReference type="GO" id="GO:0005856">
    <property type="term" value="C:cytoskeleton"/>
    <property type="evidence" value="ECO:0007669"/>
    <property type="project" value="UniProtKB-SubCell"/>
</dbReference>
<dbReference type="GO" id="GO:0043542">
    <property type="term" value="P:endothelial cell migration"/>
    <property type="evidence" value="ECO:0007669"/>
    <property type="project" value="TreeGrafter"/>
</dbReference>
<feature type="region of interest" description="Disordered" evidence="12">
    <location>
        <begin position="382"/>
        <end position="525"/>
    </location>
</feature>
<accession>A0A8C9WA71</accession>
<feature type="domain" description="LIM zinc-binding" evidence="13">
    <location>
        <begin position="1058"/>
        <end position="1117"/>
    </location>
</feature>
<dbReference type="Pfam" id="PF03535">
    <property type="entry name" value="Paxillin"/>
    <property type="match status" value="1"/>
</dbReference>
<keyword evidence="15" id="KW-1185">Reference proteome</keyword>
<evidence type="ECO:0000256" key="1">
    <source>
        <dbReference type="ARBA" id="ARBA00004245"/>
    </source>
</evidence>
<feature type="domain" description="LIM zinc-binding" evidence="13">
    <location>
        <begin position="1000"/>
        <end position="1057"/>
    </location>
</feature>
<keyword evidence="8" id="KW-0965">Cell junction</keyword>
<feature type="compositionally biased region" description="Pro residues" evidence="12">
    <location>
        <begin position="500"/>
        <end position="518"/>
    </location>
</feature>
<reference evidence="14" key="2">
    <citation type="submission" date="2025-08" db="UniProtKB">
        <authorList>
            <consortium name="Ensembl"/>
        </authorList>
    </citation>
    <scope>IDENTIFICATION</scope>
</reference>
<evidence type="ECO:0000256" key="10">
    <source>
        <dbReference type="ARBA" id="ARBA00023212"/>
    </source>
</evidence>
<dbReference type="SUPFAM" id="SSF57716">
    <property type="entry name" value="Glucocorticoid receptor-like (DNA-binding domain)"/>
    <property type="match status" value="5"/>
</dbReference>
<feature type="region of interest" description="Disordered" evidence="12">
    <location>
        <begin position="1"/>
        <end position="114"/>
    </location>
</feature>
<dbReference type="PANTHER" id="PTHR24216">
    <property type="entry name" value="PAXILLIN-RELATED"/>
    <property type="match status" value="1"/>
</dbReference>
<evidence type="ECO:0000313" key="15">
    <source>
        <dbReference type="Proteomes" id="UP000694397"/>
    </source>
</evidence>
<keyword evidence="4" id="KW-0597">Phosphoprotein</keyword>
<feature type="region of interest" description="Disordered" evidence="12">
    <location>
        <begin position="133"/>
        <end position="238"/>
    </location>
</feature>
<dbReference type="CDD" id="cd09336">
    <property type="entry name" value="LIM1_Paxillin_like"/>
    <property type="match status" value="1"/>
</dbReference>
<dbReference type="CDD" id="cd09337">
    <property type="entry name" value="LIM2_Paxillin_like"/>
    <property type="match status" value="1"/>
</dbReference>
<comment type="subcellular location">
    <subcellularLocation>
        <location evidence="2">Cell junction</location>
        <location evidence="2">Focal adhesion</location>
    </subcellularLocation>
    <subcellularLocation>
        <location evidence="1">Cytoplasm</location>
        <location evidence="1">Cytoskeleton</location>
    </subcellularLocation>
</comment>
<evidence type="ECO:0000256" key="3">
    <source>
        <dbReference type="ARBA" id="ARBA00022490"/>
    </source>
</evidence>
<feature type="region of interest" description="Disordered" evidence="12">
    <location>
        <begin position="613"/>
        <end position="696"/>
    </location>
</feature>
<evidence type="ECO:0000256" key="4">
    <source>
        <dbReference type="ARBA" id="ARBA00022553"/>
    </source>
</evidence>
<protein>
    <submittedName>
        <fullName evidence="14">Paxillin</fullName>
    </submittedName>
</protein>
<feature type="compositionally biased region" description="Low complexity" evidence="12">
    <location>
        <begin position="398"/>
        <end position="409"/>
    </location>
</feature>
<dbReference type="Ensembl" id="ENSSFOT00015049951.1">
    <property type="protein sequence ID" value="ENSSFOP00015072570.1"/>
    <property type="gene ID" value="ENSSFOG00015005885.2"/>
</dbReference>
<feature type="compositionally biased region" description="Polar residues" evidence="12">
    <location>
        <begin position="99"/>
        <end position="111"/>
    </location>
</feature>
<feature type="compositionally biased region" description="Low complexity" evidence="12">
    <location>
        <begin position="424"/>
        <end position="487"/>
    </location>
</feature>
<evidence type="ECO:0000256" key="11">
    <source>
        <dbReference type="PROSITE-ProRule" id="PRU00125"/>
    </source>
</evidence>
<proteinExistence type="predicted"/>
<feature type="compositionally biased region" description="Polar residues" evidence="12">
    <location>
        <begin position="622"/>
        <end position="636"/>
    </location>
</feature>
<feature type="compositionally biased region" description="Polar residues" evidence="12">
    <location>
        <begin position="65"/>
        <end position="76"/>
    </location>
</feature>
<evidence type="ECO:0000256" key="12">
    <source>
        <dbReference type="SAM" id="MobiDB-lite"/>
    </source>
</evidence>
<reference evidence="14" key="3">
    <citation type="submission" date="2025-09" db="UniProtKB">
        <authorList>
            <consortium name="Ensembl"/>
        </authorList>
    </citation>
    <scope>IDENTIFICATION</scope>
</reference>
<dbReference type="GO" id="GO:0007179">
    <property type="term" value="P:transforming growth factor beta receptor signaling pathway"/>
    <property type="evidence" value="ECO:0007669"/>
    <property type="project" value="TreeGrafter"/>
</dbReference>
<dbReference type="PROSITE" id="PS00478">
    <property type="entry name" value="LIM_DOMAIN_1"/>
    <property type="match status" value="3"/>
</dbReference>
<evidence type="ECO:0000256" key="9">
    <source>
        <dbReference type="ARBA" id="ARBA00023038"/>
    </source>
</evidence>
<keyword evidence="7 11" id="KW-0862">Zinc</keyword>
<feature type="compositionally biased region" description="Low complexity" evidence="12">
    <location>
        <begin position="1"/>
        <end position="11"/>
    </location>
</feature>
<dbReference type="CDD" id="cd09409">
    <property type="entry name" value="LIM3_Paxillin"/>
    <property type="match status" value="1"/>
</dbReference>
<feature type="region of interest" description="Disordered" evidence="12">
    <location>
        <begin position="318"/>
        <end position="357"/>
    </location>
</feature>
<dbReference type="GO" id="GO:0005925">
    <property type="term" value="C:focal adhesion"/>
    <property type="evidence" value="ECO:0007669"/>
    <property type="project" value="UniProtKB-SubCell"/>
</dbReference>
<evidence type="ECO:0000256" key="2">
    <source>
        <dbReference type="ARBA" id="ARBA00004246"/>
    </source>
</evidence>
<keyword evidence="6" id="KW-0677">Repeat</keyword>
<evidence type="ECO:0000259" key="13">
    <source>
        <dbReference type="PROSITE" id="PS50023"/>
    </source>
</evidence>
<evidence type="ECO:0000256" key="6">
    <source>
        <dbReference type="ARBA" id="ARBA00022737"/>
    </source>
</evidence>
<dbReference type="GO" id="GO:0046872">
    <property type="term" value="F:metal ion binding"/>
    <property type="evidence" value="ECO:0007669"/>
    <property type="project" value="UniProtKB-KW"/>
</dbReference>
<name>A0A8C9WA71_SCLFO</name>
<feature type="compositionally biased region" description="Polar residues" evidence="12">
    <location>
        <begin position="226"/>
        <end position="238"/>
    </location>
</feature>
<dbReference type="GO" id="GO:0034446">
    <property type="term" value="P:substrate adhesion-dependent cell spreading"/>
    <property type="evidence" value="ECO:0007669"/>
    <property type="project" value="TreeGrafter"/>
</dbReference>
<dbReference type="InterPro" id="IPR047075">
    <property type="entry name" value="Paxillin_TGFB1I1_LIM_dom1"/>
</dbReference>
<evidence type="ECO:0000256" key="5">
    <source>
        <dbReference type="ARBA" id="ARBA00022723"/>
    </source>
</evidence>
<evidence type="ECO:0000256" key="8">
    <source>
        <dbReference type="ARBA" id="ARBA00022949"/>
    </source>
</evidence>
<reference evidence="14 15" key="1">
    <citation type="submission" date="2019-04" db="EMBL/GenBank/DDBJ databases">
        <authorList>
            <consortium name="Wellcome Sanger Institute Data Sharing"/>
        </authorList>
    </citation>
    <scope>NUCLEOTIDE SEQUENCE [LARGE SCALE GENOMIC DNA]</scope>
</reference>
<dbReference type="FunFam" id="2.10.110.10:FF:000008">
    <property type="entry name" value="Paxillin isoform 1"/>
    <property type="match status" value="1"/>
</dbReference>
<dbReference type="Proteomes" id="UP000694397">
    <property type="component" value="Chromosome 17"/>
</dbReference>
<dbReference type="GeneTree" id="ENSGT00940000158897"/>
<evidence type="ECO:0000256" key="7">
    <source>
        <dbReference type="ARBA" id="ARBA00022833"/>
    </source>
</evidence>
<keyword evidence="10" id="KW-0206">Cytoskeleton</keyword>
<feature type="domain" description="LIM zinc-binding" evidence="13">
    <location>
        <begin position="940"/>
        <end position="999"/>
    </location>
</feature>
<dbReference type="Pfam" id="PF00412">
    <property type="entry name" value="LIM"/>
    <property type="match status" value="4"/>
</dbReference>
<dbReference type="FunFam" id="2.10.110.10:FF:000009">
    <property type="entry name" value="Paxillin isoform 1"/>
    <property type="match status" value="1"/>
</dbReference>
<gene>
    <name evidence="14" type="primary">PXN</name>
    <name evidence="14" type="synonym">pxnb</name>
</gene>
<keyword evidence="5 11" id="KW-0479">Metal-binding</keyword>
<dbReference type="InterPro" id="IPR001781">
    <property type="entry name" value="Znf_LIM"/>
</dbReference>